<dbReference type="SUPFAM" id="SSF109604">
    <property type="entry name" value="HD-domain/PDEase-like"/>
    <property type="match status" value="1"/>
</dbReference>
<keyword evidence="1" id="KW-0472">Membrane</keyword>
<feature type="transmembrane region" description="Helical" evidence="1">
    <location>
        <begin position="502"/>
        <end position="522"/>
    </location>
</feature>
<accession>A0AAJ2VTV1</accession>
<gene>
    <name evidence="3" type="ORF">SIL20_06815</name>
</gene>
<dbReference type="SUPFAM" id="SSF53850">
    <property type="entry name" value="Periplasmic binding protein-like II"/>
    <property type="match status" value="2"/>
</dbReference>
<dbReference type="Proteomes" id="UP001282336">
    <property type="component" value="Unassembled WGS sequence"/>
</dbReference>
<dbReference type="Gene3D" id="1.10.3210.10">
    <property type="entry name" value="Hypothetical protein af1432"/>
    <property type="match status" value="1"/>
</dbReference>
<sequence length="723" mass="83325">MRSVLTMSLTLLWVTLLSYAGLLRATPINAVVPPSPVPVWLFDADNFEFWRDGHGQYQGYYQTLIQEINKRYGYHLELKPIGGEEIGRRFNSNSYGLYAGVIKTRARAQSKILSAHLFDNEVLAASLNRTAASPEDLNNTRVIFRKDDATRNQVLQHYPFLHFRQRILVDSSTEAFAMLRNRKADFYINDDSEMDDTQHYYTLSRPFSDLRLPSVMGFSPELRGMRDNINQLIGEWQQSGKLKALENQSKWDYLVSRINITPEETAWMRNNRLTLWLPKNENFAPLLWQDSHGYHGTVMDMISDMRDLLPIQLDVKYTEDYVSHLRQDAWPMRMVNIVKSGDESQAEGIIGPALSWHNAYYNRIDDPFLWDEEQVRYKRVGVIRGSFSALYLHQRFGTDVTLLPAASIEELINAIEQHKIDFILGDLSSLEGSLRGNDLFRGVLKVAGLTRSDYKIVSWVDGQHPLHSLLTQIHRISSYRTQMERHPDASTLPDFSKNTFKIISIVLFISVLFSLCLLWLMWRQMKQSQAVSRSIVEAMEKVNRAHDDETGSHIQRVSAYCGLLARDIGLPRKMVQEIERYASLHDVGKIAVPERILRKQGPLTVEEFNEMKLHTLKGWRIIQGLGLGPVAENIIHYHHEKWDGNGYPEGLRGEQIPIEARILALADVYDALRQKRVYKPGYSHEHACSLIIAGTGRHFDPELINRFRQLHSKFQAIYDSRAD</sequence>
<dbReference type="SMART" id="SM00471">
    <property type="entry name" value="HDc"/>
    <property type="match status" value="1"/>
</dbReference>
<comment type="caution">
    <text evidence="3">The sequence shown here is derived from an EMBL/GenBank/DDBJ whole genome shotgun (WGS) entry which is preliminary data.</text>
</comment>
<dbReference type="PANTHER" id="PTHR45228">
    <property type="entry name" value="CYCLIC DI-GMP PHOSPHODIESTERASE TM_0186-RELATED"/>
    <property type="match status" value="1"/>
</dbReference>
<evidence type="ECO:0000313" key="3">
    <source>
        <dbReference type="EMBL" id="MDX6031213.1"/>
    </source>
</evidence>
<dbReference type="Pfam" id="PF13487">
    <property type="entry name" value="HD_5"/>
    <property type="match status" value="1"/>
</dbReference>
<dbReference type="RefSeq" id="WP_319627793.1">
    <property type="nucleotide sequence ID" value="NZ_JAWXRB010000029.1"/>
</dbReference>
<dbReference type="SMART" id="SM00062">
    <property type="entry name" value="PBPb"/>
    <property type="match status" value="1"/>
</dbReference>
<dbReference type="InterPro" id="IPR003607">
    <property type="entry name" value="HD/PDEase_dom"/>
</dbReference>
<dbReference type="PROSITE" id="PS51832">
    <property type="entry name" value="HD_GYP"/>
    <property type="match status" value="1"/>
</dbReference>
<keyword evidence="1" id="KW-1133">Transmembrane helix</keyword>
<dbReference type="PANTHER" id="PTHR45228:SF8">
    <property type="entry name" value="TWO-COMPONENT RESPONSE REGULATOR-RELATED"/>
    <property type="match status" value="1"/>
</dbReference>
<proteinExistence type="predicted"/>
<dbReference type="GO" id="GO:0008081">
    <property type="term" value="F:phosphoric diester hydrolase activity"/>
    <property type="evidence" value="ECO:0007669"/>
    <property type="project" value="UniProtKB-ARBA"/>
</dbReference>
<name>A0AAJ2VTV1_9ENTR</name>
<keyword evidence="1" id="KW-0812">Transmembrane</keyword>
<evidence type="ECO:0000259" key="2">
    <source>
        <dbReference type="PROSITE" id="PS51832"/>
    </source>
</evidence>
<organism evidence="3 4">
    <name type="scientific">Scandinavium lactucae</name>
    <dbReference type="NCBI Taxonomy" id="3095028"/>
    <lineage>
        <taxon>Bacteria</taxon>
        <taxon>Pseudomonadati</taxon>
        <taxon>Pseudomonadota</taxon>
        <taxon>Gammaproteobacteria</taxon>
        <taxon>Enterobacterales</taxon>
        <taxon>Enterobacteriaceae</taxon>
        <taxon>Scandinavium</taxon>
    </lineage>
</organism>
<dbReference type="Gene3D" id="3.40.190.10">
    <property type="entry name" value="Periplasmic binding protein-like II"/>
    <property type="match status" value="4"/>
</dbReference>
<dbReference type="AlphaFoldDB" id="A0AAJ2VTV1"/>
<dbReference type="Pfam" id="PF00497">
    <property type="entry name" value="SBP_bac_3"/>
    <property type="match status" value="1"/>
</dbReference>
<dbReference type="InterPro" id="IPR037522">
    <property type="entry name" value="HD_GYP_dom"/>
</dbReference>
<dbReference type="CDD" id="cd00077">
    <property type="entry name" value="HDc"/>
    <property type="match status" value="1"/>
</dbReference>
<dbReference type="InterPro" id="IPR052020">
    <property type="entry name" value="Cyclic_di-GMP/3'3'-cGAMP_PDE"/>
</dbReference>
<evidence type="ECO:0000256" key="1">
    <source>
        <dbReference type="SAM" id="Phobius"/>
    </source>
</evidence>
<dbReference type="EMBL" id="JAWXRC010000022">
    <property type="protein sequence ID" value="MDX6031213.1"/>
    <property type="molecule type" value="Genomic_DNA"/>
</dbReference>
<evidence type="ECO:0000313" key="4">
    <source>
        <dbReference type="Proteomes" id="UP001282336"/>
    </source>
</evidence>
<dbReference type="InterPro" id="IPR001638">
    <property type="entry name" value="Solute-binding_3/MltF_N"/>
</dbReference>
<feature type="domain" description="HD-GYP" evidence="2">
    <location>
        <begin position="528"/>
        <end position="723"/>
    </location>
</feature>
<protein>
    <submittedName>
        <fullName evidence="3">Transporter substrate-binding domain-containing protein</fullName>
    </submittedName>
</protein>
<reference evidence="3" key="1">
    <citation type="submission" date="2023-11" db="EMBL/GenBank/DDBJ databases">
        <title>Scandinavium wanjuensis sp. nov., isolated from lettuce South Korea.</title>
        <authorList>
            <person name="Park J."/>
            <person name="Park S."/>
            <person name="Oh K.K."/>
            <person name="Cho G.S."/>
            <person name="Franz C.M.A.P."/>
        </authorList>
    </citation>
    <scope>NUCLEOTIDE SEQUENCE</scope>
    <source>
        <strain evidence="3">V105_12</strain>
    </source>
</reference>